<feature type="chain" id="PRO_5012927517" evidence="2">
    <location>
        <begin position="23"/>
        <end position="250"/>
    </location>
</feature>
<dbReference type="Proteomes" id="UP000182235">
    <property type="component" value="Unassembled WGS sequence"/>
</dbReference>
<comment type="caution">
    <text evidence="3">The sequence shown here is derived from an EMBL/GenBank/DDBJ whole genome shotgun (WGS) entry which is preliminary data.</text>
</comment>
<reference evidence="3 4" key="1">
    <citation type="submission" date="2015-07" db="EMBL/GenBank/DDBJ databases">
        <title>Emmonsia species relationships and genome sequence.</title>
        <authorList>
            <consortium name="The Broad Institute Genomics Platform"/>
            <person name="Cuomo C.A."/>
            <person name="Munoz J.F."/>
            <person name="Imamovic A."/>
            <person name="Priest M.E."/>
            <person name="Young S."/>
            <person name="Clay O.K."/>
            <person name="McEwen J.G."/>
        </authorList>
    </citation>
    <scope>NUCLEOTIDE SEQUENCE [LARGE SCALE GENOMIC DNA]</scope>
    <source>
        <strain evidence="3 4">UAMH 9510</strain>
    </source>
</reference>
<protein>
    <submittedName>
        <fullName evidence="3">Uncharacterized protein</fullName>
    </submittedName>
</protein>
<proteinExistence type="predicted"/>
<evidence type="ECO:0000313" key="4">
    <source>
        <dbReference type="Proteomes" id="UP000182235"/>
    </source>
</evidence>
<evidence type="ECO:0000256" key="1">
    <source>
        <dbReference type="SAM" id="MobiDB-lite"/>
    </source>
</evidence>
<dbReference type="EMBL" id="LGRN01000404">
    <property type="protein sequence ID" value="OJD12437.1"/>
    <property type="molecule type" value="Genomic_DNA"/>
</dbReference>
<gene>
    <name evidence="3" type="ORF">AJ78_06970</name>
</gene>
<keyword evidence="2" id="KW-0732">Signal</keyword>
<evidence type="ECO:0000256" key="2">
    <source>
        <dbReference type="SAM" id="SignalP"/>
    </source>
</evidence>
<feature type="signal peptide" evidence="2">
    <location>
        <begin position="1"/>
        <end position="22"/>
    </location>
</feature>
<dbReference type="OrthoDB" id="4189269at2759"/>
<evidence type="ECO:0000313" key="3">
    <source>
        <dbReference type="EMBL" id="OJD12437.1"/>
    </source>
</evidence>
<feature type="region of interest" description="Disordered" evidence="1">
    <location>
        <begin position="74"/>
        <end position="96"/>
    </location>
</feature>
<dbReference type="VEuPathDB" id="FungiDB:AJ78_06970"/>
<dbReference type="STRING" id="1447872.A0A1J9QB93"/>
<sequence length="250" mass="26501">MLYSPASVALLYLLSAVGRAGALAIDAAPAAPPTTSTTSAITTTTSTTSAITTTTSTTSAITTTTSTTSAITTTTSTTSTNTTTTSTTTTTTTTLTPTPTSSQYLIKVLRKYQTSWLKVGELPSRRDVILTDDMSDAAPVTFTPETKLLFHNDTTGPLYMDWDNSTESTGVVGSMLSPSGGITGVTMDARGIVTWNNYDPVFGPGNWLIDQQAHLFYSYFPQLPRLCLNTTLQAVPWPEGVLESARLSLI</sequence>
<dbReference type="AlphaFoldDB" id="A0A1J9QB93"/>
<name>A0A1J9QB93_9EURO</name>
<organism evidence="3 4">
    <name type="scientific">Emergomyces pasteurianus Ep9510</name>
    <dbReference type="NCBI Taxonomy" id="1447872"/>
    <lineage>
        <taxon>Eukaryota</taxon>
        <taxon>Fungi</taxon>
        <taxon>Dikarya</taxon>
        <taxon>Ascomycota</taxon>
        <taxon>Pezizomycotina</taxon>
        <taxon>Eurotiomycetes</taxon>
        <taxon>Eurotiomycetidae</taxon>
        <taxon>Onygenales</taxon>
        <taxon>Ajellomycetaceae</taxon>
        <taxon>Emergomyces</taxon>
    </lineage>
</organism>
<accession>A0A1J9QB93</accession>
<keyword evidence="4" id="KW-1185">Reference proteome</keyword>